<dbReference type="PANTHER" id="PTHR43310:SF1">
    <property type="entry name" value="SULFATE TRANSPORTER YBAR-RELATED"/>
    <property type="match status" value="1"/>
</dbReference>
<evidence type="ECO:0000313" key="8">
    <source>
        <dbReference type="Proteomes" id="UP000255036"/>
    </source>
</evidence>
<feature type="transmembrane region" description="Helical" evidence="5">
    <location>
        <begin position="348"/>
        <end position="379"/>
    </location>
</feature>
<keyword evidence="4 5" id="KW-0472">Membrane</keyword>
<dbReference type="CDD" id="cd07042">
    <property type="entry name" value="STAS_SulP_like_sulfate_transporter"/>
    <property type="match status" value="1"/>
</dbReference>
<dbReference type="GO" id="GO:0016020">
    <property type="term" value="C:membrane"/>
    <property type="evidence" value="ECO:0007669"/>
    <property type="project" value="UniProtKB-SubCell"/>
</dbReference>
<dbReference type="InterPro" id="IPR002645">
    <property type="entry name" value="STAS_dom"/>
</dbReference>
<feature type="transmembrane region" description="Helical" evidence="5">
    <location>
        <begin position="16"/>
        <end position="37"/>
    </location>
</feature>
<dbReference type="AlphaFoldDB" id="A0A371AX23"/>
<comment type="caution">
    <text evidence="7">The sequence shown here is derived from an EMBL/GenBank/DDBJ whole genome shotgun (WGS) entry which is preliminary data.</text>
</comment>
<feature type="domain" description="STAS" evidence="6">
    <location>
        <begin position="402"/>
        <end position="485"/>
    </location>
</feature>
<feature type="transmembrane region" description="Helical" evidence="5">
    <location>
        <begin position="205"/>
        <end position="231"/>
    </location>
</feature>
<dbReference type="PANTHER" id="PTHR43310">
    <property type="entry name" value="SULFATE TRANSPORTER YBAR-RELATED"/>
    <property type="match status" value="1"/>
</dbReference>
<gene>
    <name evidence="7" type="ORF">DWV06_06195</name>
</gene>
<feature type="transmembrane region" description="Helical" evidence="5">
    <location>
        <begin position="291"/>
        <end position="310"/>
    </location>
</feature>
<dbReference type="PROSITE" id="PS50801">
    <property type="entry name" value="STAS"/>
    <property type="match status" value="1"/>
</dbReference>
<dbReference type="Pfam" id="PF00916">
    <property type="entry name" value="Sulfate_transp"/>
    <property type="match status" value="2"/>
</dbReference>
<keyword evidence="8" id="KW-1185">Reference proteome</keyword>
<evidence type="ECO:0000256" key="1">
    <source>
        <dbReference type="ARBA" id="ARBA00004141"/>
    </source>
</evidence>
<dbReference type="EMBL" id="QRCT01000015">
    <property type="protein sequence ID" value="RDU24128.1"/>
    <property type="molecule type" value="Genomic_DNA"/>
</dbReference>
<evidence type="ECO:0000256" key="5">
    <source>
        <dbReference type="SAM" id="Phobius"/>
    </source>
</evidence>
<sequence length="485" mass="52375">MRNLKQEWFGNVKKDILAGMVVAIALIPEAIGFSILAGVDPMMGLYASFCIALITAFAGGRPGLISAATGAMALVLAGLVHTHGVQYMLAATVFAGILQMIMGFFKVGNLLRFIPKPVMTGFVNALAILIFKAQLTYFKGAGISMYLLVAAGILIIFLFPKVNKIIPAPLVAILVLSVVTIASGMDVSSIGDMGNIVGRLPSFAFPNITLSLETLVIILPYSVSLAIVGLVESMLTSRLVDELTDTKSNKNRECVGQGAANIVTGFFGGMAGCAMIGQSVINFKSGGRGRLSTFTSGVFLMILIVVLNRWVVQIPIAALVAVMIIVSIATFDWGSIKRVVKIPKSDTAVMLTTVAVVLATDNLALGVVTGILMSSVFFVNKISQVKVEKIESEKGISYHCYGQLFFASTTHFLDKFDFDISHQMIELDVKHLKFWDESAGDTFDKLIKKYNERHVQIKIEGLSEACEKLLDKTSVQYSIMPEYVD</sequence>
<keyword evidence="2 5" id="KW-0812">Transmembrane</keyword>
<dbReference type="Proteomes" id="UP000255036">
    <property type="component" value="Unassembled WGS sequence"/>
</dbReference>
<dbReference type="Gene3D" id="3.30.750.24">
    <property type="entry name" value="STAS domain"/>
    <property type="match status" value="1"/>
</dbReference>
<evidence type="ECO:0000313" key="7">
    <source>
        <dbReference type="EMBL" id="RDU24128.1"/>
    </source>
</evidence>
<keyword evidence="3 5" id="KW-1133">Transmembrane helix</keyword>
<evidence type="ECO:0000256" key="2">
    <source>
        <dbReference type="ARBA" id="ARBA00022692"/>
    </source>
</evidence>
<dbReference type="InterPro" id="IPR036513">
    <property type="entry name" value="STAS_dom_sf"/>
</dbReference>
<dbReference type="InterPro" id="IPR052706">
    <property type="entry name" value="Membrane-Transporter-like"/>
</dbReference>
<reference evidence="7 8" key="1">
    <citation type="submission" date="2018-07" db="EMBL/GenBank/DDBJ databases">
        <title>Anaerosacharophilus polymeroproducens gen. nov. sp. nov., an anaerobic bacterium isolated from salt field.</title>
        <authorList>
            <person name="Kim W."/>
            <person name="Yang S.-H."/>
            <person name="Oh J."/>
            <person name="Lee J.-H."/>
            <person name="Kwon K.K."/>
        </authorList>
    </citation>
    <scope>NUCLEOTIDE SEQUENCE [LARGE SCALE GENOMIC DNA]</scope>
    <source>
        <strain evidence="7 8">MCWD5</strain>
    </source>
</reference>
<feature type="transmembrane region" description="Helical" evidence="5">
    <location>
        <begin position="43"/>
        <end position="59"/>
    </location>
</feature>
<evidence type="ECO:0000256" key="3">
    <source>
        <dbReference type="ARBA" id="ARBA00022989"/>
    </source>
</evidence>
<dbReference type="InterPro" id="IPR011547">
    <property type="entry name" value="SLC26A/SulP_dom"/>
</dbReference>
<feature type="transmembrane region" description="Helical" evidence="5">
    <location>
        <begin position="316"/>
        <end position="336"/>
    </location>
</feature>
<feature type="transmembrane region" description="Helical" evidence="5">
    <location>
        <begin position="166"/>
        <end position="185"/>
    </location>
</feature>
<dbReference type="OrthoDB" id="9771198at2"/>
<name>A0A371AX23_9FIRM</name>
<evidence type="ECO:0000256" key="4">
    <source>
        <dbReference type="ARBA" id="ARBA00023136"/>
    </source>
</evidence>
<organism evidence="7 8">
    <name type="scientific">Anaerosacchariphilus polymeriproducens</name>
    <dbReference type="NCBI Taxonomy" id="1812858"/>
    <lineage>
        <taxon>Bacteria</taxon>
        <taxon>Bacillati</taxon>
        <taxon>Bacillota</taxon>
        <taxon>Clostridia</taxon>
        <taxon>Lachnospirales</taxon>
        <taxon>Lachnospiraceae</taxon>
        <taxon>Anaerosacchariphilus</taxon>
    </lineage>
</organism>
<evidence type="ECO:0000259" key="6">
    <source>
        <dbReference type="PROSITE" id="PS50801"/>
    </source>
</evidence>
<dbReference type="Pfam" id="PF01740">
    <property type="entry name" value="STAS"/>
    <property type="match status" value="1"/>
</dbReference>
<dbReference type="SUPFAM" id="SSF52091">
    <property type="entry name" value="SpoIIaa-like"/>
    <property type="match status" value="1"/>
</dbReference>
<feature type="transmembrane region" description="Helical" evidence="5">
    <location>
        <begin position="141"/>
        <end position="159"/>
    </location>
</feature>
<protein>
    <submittedName>
        <fullName evidence="7">SulP family inorganic anion transporter</fullName>
    </submittedName>
</protein>
<feature type="transmembrane region" description="Helical" evidence="5">
    <location>
        <begin position="87"/>
        <end position="105"/>
    </location>
</feature>
<proteinExistence type="predicted"/>
<feature type="transmembrane region" description="Helical" evidence="5">
    <location>
        <begin position="117"/>
        <end position="135"/>
    </location>
</feature>
<accession>A0A371AX23</accession>
<comment type="subcellular location">
    <subcellularLocation>
        <location evidence="1">Membrane</location>
        <topology evidence="1">Multi-pass membrane protein</topology>
    </subcellularLocation>
</comment>
<dbReference type="RefSeq" id="WP_115481315.1">
    <property type="nucleotide sequence ID" value="NZ_QRCT01000015.1"/>
</dbReference>